<sequence>MYLNKEFELYVKNENGILLYTDMISLGLGRYDIKKLEKDGIIEKVERGIYCHKEYTADTMKVYQKMNNKMIYSNETALYLHDLVDRYPMVYTATTISGYHLREKENLKLYYVKEELWDIGKMEIKDPWGNMLYVYDMERTICDIIKNQKKIELQVYLQAIKNYFQKKDKNLRKLARYAKKMGIQDKVKDIVYMHMEP</sequence>
<dbReference type="EMBL" id="AP019695">
    <property type="protein sequence ID" value="BBK21280.1"/>
    <property type="molecule type" value="Genomic_DNA"/>
</dbReference>
<gene>
    <name evidence="1" type="ORF">Aargi30884_01830</name>
</gene>
<dbReference type="KEGG" id="aarg:Aargi30884_01830"/>
<reference evidence="2" key="1">
    <citation type="submission" date="2019-05" db="EMBL/GenBank/DDBJ databases">
        <title>Complete genome sequencing of Absiella argi strain JCM 30884.</title>
        <authorList>
            <person name="Sakamoto M."/>
            <person name="Murakami T."/>
            <person name="Mori H."/>
        </authorList>
    </citation>
    <scope>NUCLEOTIDE SEQUENCE [LARGE SCALE GENOMIC DNA]</scope>
    <source>
        <strain evidence="2">JCM 30884</strain>
    </source>
</reference>
<name>A0A6N4TEB8_9FIRM</name>
<accession>A0A6N4TEB8</accession>
<evidence type="ECO:0000313" key="2">
    <source>
        <dbReference type="Proteomes" id="UP000464754"/>
    </source>
</evidence>
<dbReference type="RefSeq" id="WP_163051276.1">
    <property type="nucleotide sequence ID" value="NZ_AP019695.1"/>
</dbReference>
<keyword evidence="2" id="KW-1185">Reference proteome</keyword>
<proteinExistence type="predicted"/>
<protein>
    <submittedName>
        <fullName evidence="1">Abortive infection protein</fullName>
    </submittedName>
</protein>
<organism evidence="1 2">
    <name type="scientific">Amedibacterium intestinale</name>
    <dbReference type="NCBI Taxonomy" id="2583452"/>
    <lineage>
        <taxon>Bacteria</taxon>
        <taxon>Bacillati</taxon>
        <taxon>Bacillota</taxon>
        <taxon>Erysipelotrichia</taxon>
        <taxon>Erysipelotrichales</taxon>
        <taxon>Erysipelotrichaceae</taxon>
        <taxon>Amedibacterium</taxon>
    </lineage>
</organism>
<evidence type="ECO:0000313" key="1">
    <source>
        <dbReference type="EMBL" id="BBK21280.1"/>
    </source>
</evidence>
<dbReference type="AlphaFoldDB" id="A0A6N4TEB8"/>
<dbReference type="Proteomes" id="UP000464754">
    <property type="component" value="Chromosome"/>
</dbReference>